<organism evidence="1 2">
    <name type="scientific">Nannocystis exedens</name>
    <dbReference type="NCBI Taxonomy" id="54"/>
    <lineage>
        <taxon>Bacteria</taxon>
        <taxon>Pseudomonadati</taxon>
        <taxon>Myxococcota</taxon>
        <taxon>Polyangia</taxon>
        <taxon>Nannocystales</taxon>
        <taxon>Nannocystaceae</taxon>
        <taxon>Nannocystis</taxon>
    </lineage>
</organism>
<dbReference type="EMBL" id="FOMX01000011">
    <property type="protein sequence ID" value="SFE29593.1"/>
    <property type="molecule type" value="Genomic_DNA"/>
</dbReference>
<sequence length="58" mass="6586">MHVEGVGQGSRVWFPKPQRSKHSAVERAELDRFFAGFVPGEAKRGEGSRCRRREPVGY</sequence>
<accession>A0A1I1ZGA8</accession>
<dbReference type="STRING" id="54.SAMN02745121_03762"/>
<dbReference type="Proteomes" id="UP000199400">
    <property type="component" value="Unassembled WGS sequence"/>
</dbReference>
<gene>
    <name evidence="1" type="ORF">SAMN02745121_03762</name>
</gene>
<name>A0A1I1ZGA8_9BACT</name>
<protein>
    <submittedName>
        <fullName evidence="1">Uncharacterized protein</fullName>
    </submittedName>
</protein>
<reference evidence="2" key="1">
    <citation type="submission" date="2016-10" db="EMBL/GenBank/DDBJ databases">
        <authorList>
            <person name="Varghese N."/>
            <person name="Submissions S."/>
        </authorList>
    </citation>
    <scope>NUCLEOTIDE SEQUENCE [LARGE SCALE GENOMIC DNA]</scope>
    <source>
        <strain evidence="2">ATCC 25963</strain>
    </source>
</reference>
<evidence type="ECO:0000313" key="1">
    <source>
        <dbReference type="EMBL" id="SFE29593.1"/>
    </source>
</evidence>
<dbReference type="RefSeq" id="WP_170136406.1">
    <property type="nucleotide sequence ID" value="NZ_FOMX01000011.1"/>
</dbReference>
<proteinExistence type="predicted"/>
<dbReference type="AlphaFoldDB" id="A0A1I1ZGA8"/>
<evidence type="ECO:0000313" key="2">
    <source>
        <dbReference type="Proteomes" id="UP000199400"/>
    </source>
</evidence>
<keyword evidence="2" id="KW-1185">Reference proteome</keyword>